<keyword evidence="3" id="KW-1185">Reference proteome</keyword>
<dbReference type="Proteomes" id="UP000555103">
    <property type="component" value="Unassembled WGS sequence"/>
</dbReference>
<dbReference type="EMBL" id="JACIEP010000016">
    <property type="protein sequence ID" value="MBB4037667.1"/>
    <property type="molecule type" value="Genomic_DNA"/>
</dbReference>
<keyword evidence="1" id="KW-1133">Transmembrane helix</keyword>
<evidence type="ECO:0000256" key="1">
    <source>
        <dbReference type="SAM" id="Phobius"/>
    </source>
</evidence>
<sequence>MSQKNNFAERVKDWLITIGILLLILFVIAANLDTCTSSYKGSYEDYNPSIDSHW</sequence>
<keyword evidence="1" id="KW-0472">Membrane</keyword>
<protein>
    <submittedName>
        <fullName evidence="2">Uncharacterized protein</fullName>
    </submittedName>
</protein>
<gene>
    <name evidence="2" type="ORF">GGR21_003588</name>
</gene>
<reference evidence="2 3" key="1">
    <citation type="submission" date="2020-08" db="EMBL/GenBank/DDBJ databases">
        <title>Genomic Encyclopedia of Type Strains, Phase IV (KMG-IV): sequencing the most valuable type-strain genomes for metagenomic binning, comparative biology and taxonomic classification.</title>
        <authorList>
            <person name="Goeker M."/>
        </authorList>
    </citation>
    <scope>NUCLEOTIDE SEQUENCE [LARGE SCALE GENOMIC DNA]</scope>
    <source>
        <strain evidence="2 3">DSM 104969</strain>
    </source>
</reference>
<evidence type="ECO:0000313" key="3">
    <source>
        <dbReference type="Proteomes" id="UP000555103"/>
    </source>
</evidence>
<name>A0A840CNJ7_9BACT</name>
<organism evidence="2 3">
    <name type="scientific">Dysgonomonas hofstadii</name>
    <dbReference type="NCBI Taxonomy" id="637886"/>
    <lineage>
        <taxon>Bacteria</taxon>
        <taxon>Pseudomonadati</taxon>
        <taxon>Bacteroidota</taxon>
        <taxon>Bacteroidia</taxon>
        <taxon>Bacteroidales</taxon>
        <taxon>Dysgonomonadaceae</taxon>
        <taxon>Dysgonomonas</taxon>
    </lineage>
</organism>
<proteinExistence type="predicted"/>
<accession>A0A840CNJ7</accession>
<feature type="transmembrane region" description="Helical" evidence="1">
    <location>
        <begin position="14"/>
        <end position="32"/>
    </location>
</feature>
<comment type="caution">
    <text evidence="2">The sequence shown here is derived from an EMBL/GenBank/DDBJ whole genome shotgun (WGS) entry which is preliminary data.</text>
</comment>
<dbReference type="AlphaFoldDB" id="A0A840CNJ7"/>
<keyword evidence="1" id="KW-0812">Transmembrane</keyword>
<evidence type="ECO:0000313" key="2">
    <source>
        <dbReference type="EMBL" id="MBB4037667.1"/>
    </source>
</evidence>